<dbReference type="RefSeq" id="WP_077589285.1">
    <property type="nucleotide sequence ID" value="NZ_CP019640.1"/>
</dbReference>
<dbReference type="KEGG" id="pmar:B0X71_10110"/>
<dbReference type="AlphaFoldDB" id="A0A1Q2KYV0"/>
<name>A0A1Q2KYV0_9BACL</name>
<dbReference type="EMBL" id="CP019640">
    <property type="protein sequence ID" value="AQQ53390.1"/>
    <property type="molecule type" value="Genomic_DNA"/>
</dbReference>
<proteinExistence type="predicted"/>
<sequence length="76" mass="8733">MTPEQISKAKAIIEEIDDPFEYYETLVALSEGYLFEVTKGNEEKAESLLKLQSFLYEQAARKGYSEHEIDRRAALS</sequence>
<gene>
    <name evidence="1" type="ORF">B0X71_10110</name>
</gene>
<accession>A0A1Q2KYV0</accession>
<reference evidence="1 2" key="1">
    <citation type="submission" date="2017-02" db="EMBL/GenBank/DDBJ databases">
        <title>The complete genomic sequence of a novel cold adapted crude oil-degrading bacterium Planococcus qaidamina Y42.</title>
        <authorList>
            <person name="Yang R."/>
        </authorList>
    </citation>
    <scope>NUCLEOTIDE SEQUENCE [LARGE SCALE GENOMIC DNA]</scope>
    <source>
        <strain evidence="1 2">Y42</strain>
    </source>
</reference>
<organism evidence="1 2">
    <name type="scientific">Planococcus lenghuensis</name>
    <dbReference type="NCBI Taxonomy" id="2213202"/>
    <lineage>
        <taxon>Bacteria</taxon>
        <taxon>Bacillati</taxon>
        <taxon>Bacillota</taxon>
        <taxon>Bacilli</taxon>
        <taxon>Bacillales</taxon>
        <taxon>Caryophanaceae</taxon>
        <taxon>Planococcus</taxon>
    </lineage>
</organism>
<dbReference type="Proteomes" id="UP000188184">
    <property type="component" value="Chromosome"/>
</dbReference>
<evidence type="ECO:0000313" key="1">
    <source>
        <dbReference type="EMBL" id="AQQ53390.1"/>
    </source>
</evidence>
<keyword evidence="2" id="KW-1185">Reference proteome</keyword>
<protein>
    <submittedName>
        <fullName evidence="1">Uncharacterized protein</fullName>
    </submittedName>
</protein>
<evidence type="ECO:0000313" key="2">
    <source>
        <dbReference type="Proteomes" id="UP000188184"/>
    </source>
</evidence>